<reference evidence="1" key="1">
    <citation type="submission" date="2018-05" db="EMBL/GenBank/DDBJ databases">
        <authorList>
            <person name="Lanie J.A."/>
            <person name="Ng W.-L."/>
            <person name="Kazmierczak K.M."/>
            <person name="Andrzejewski T.M."/>
            <person name="Davidsen T.M."/>
            <person name="Wayne K.J."/>
            <person name="Tettelin H."/>
            <person name="Glass J.I."/>
            <person name="Rusch D."/>
            <person name="Podicherti R."/>
            <person name="Tsui H.-C.T."/>
            <person name="Winkler M.E."/>
        </authorList>
    </citation>
    <scope>NUCLEOTIDE SEQUENCE</scope>
</reference>
<sequence length="392" mass="44767">MRIKILAFTFLIYALFGFPEKGQSDTVYQDFESGMSALAQAIQDGIENHASPDSKLAVGKLLNQTNGEKWIIGNRIENFLVTQLAKSSLFELLERRGQETLLKESGDEISGYRIKNINADIVLLGSYRLLDEILNIQLRAALVSEQRVLTSAETKIEVDSFKNELRSINQQTEIWPFARRFAQMLPNSGFFLTPAAARKQNPYLKQTPLIQEINQHLNGNTLDLQLTRANYNWHLSFQEAILQIPPEEFERLYVTVLGTKLQLKISNPNLKEGDSFYLRLYSENSGYVHLLNVYETGQVAVIKANEKVHPKDWQQIPHPDEANELVAGLLEENKPTHDLYVALWTPEKIDINRFMPAGSQSIDSEAEFKFGELLVLLRDYHFATVLVRTMPR</sequence>
<gene>
    <name evidence="1" type="ORF">METZ01_LOCUS238941</name>
</gene>
<dbReference type="AlphaFoldDB" id="A0A382HGP4"/>
<evidence type="ECO:0000313" key="1">
    <source>
        <dbReference type="EMBL" id="SVB86087.1"/>
    </source>
</evidence>
<accession>A0A382HGP4</accession>
<evidence type="ECO:0008006" key="2">
    <source>
        <dbReference type="Google" id="ProtNLM"/>
    </source>
</evidence>
<dbReference type="EMBL" id="UINC01060991">
    <property type="protein sequence ID" value="SVB86087.1"/>
    <property type="molecule type" value="Genomic_DNA"/>
</dbReference>
<name>A0A382HGP4_9ZZZZ</name>
<protein>
    <recommendedName>
        <fullName evidence="2">DUF4384 domain-containing protein</fullName>
    </recommendedName>
</protein>
<proteinExistence type="predicted"/>
<organism evidence="1">
    <name type="scientific">marine metagenome</name>
    <dbReference type="NCBI Taxonomy" id="408172"/>
    <lineage>
        <taxon>unclassified sequences</taxon>
        <taxon>metagenomes</taxon>
        <taxon>ecological metagenomes</taxon>
    </lineage>
</organism>